<keyword evidence="3" id="KW-0393">Immunoglobulin domain</keyword>
<dbReference type="AlphaFoldDB" id="A0A9D4QGI5"/>
<dbReference type="Proteomes" id="UP000821837">
    <property type="component" value="Chromosome 10"/>
</dbReference>
<evidence type="ECO:0000256" key="3">
    <source>
        <dbReference type="ARBA" id="ARBA00023319"/>
    </source>
</evidence>
<dbReference type="InterPro" id="IPR050958">
    <property type="entry name" value="Cell_Adh-Cytoskel_Orgn"/>
</dbReference>
<dbReference type="GO" id="GO:0007156">
    <property type="term" value="P:homophilic cell adhesion via plasma membrane adhesion molecules"/>
    <property type="evidence" value="ECO:0007669"/>
    <property type="project" value="TreeGrafter"/>
</dbReference>
<dbReference type="CDD" id="cd00096">
    <property type="entry name" value="Ig"/>
    <property type="match status" value="1"/>
</dbReference>
<dbReference type="SMART" id="SM00408">
    <property type="entry name" value="IGc2"/>
    <property type="match status" value="2"/>
</dbReference>
<accession>A0A9D4QGI5</accession>
<dbReference type="InterPro" id="IPR007110">
    <property type="entry name" value="Ig-like_dom"/>
</dbReference>
<dbReference type="PANTHER" id="PTHR45080">
    <property type="entry name" value="CONTACTIN 5"/>
    <property type="match status" value="1"/>
</dbReference>
<protein>
    <recommendedName>
        <fullName evidence="4">Ig-like domain-containing protein</fullName>
    </recommendedName>
</protein>
<keyword evidence="1" id="KW-0732">Signal</keyword>
<comment type="caution">
    <text evidence="5">The sequence shown here is derived from an EMBL/GenBank/DDBJ whole genome shotgun (WGS) entry which is preliminary data.</text>
</comment>
<dbReference type="GO" id="GO:0005886">
    <property type="term" value="C:plasma membrane"/>
    <property type="evidence" value="ECO:0007669"/>
    <property type="project" value="TreeGrafter"/>
</dbReference>
<dbReference type="InterPro" id="IPR013098">
    <property type="entry name" value="Ig_I-set"/>
</dbReference>
<dbReference type="SUPFAM" id="SSF48726">
    <property type="entry name" value="Immunoglobulin"/>
    <property type="match status" value="2"/>
</dbReference>
<dbReference type="PANTHER" id="PTHR45080:SF8">
    <property type="entry name" value="IG-LIKE DOMAIN-CONTAINING PROTEIN"/>
    <property type="match status" value="1"/>
</dbReference>
<feature type="domain" description="Ig-like" evidence="4">
    <location>
        <begin position="6"/>
        <end position="66"/>
    </location>
</feature>
<reference evidence="5" key="1">
    <citation type="journal article" date="2020" name="Cell">
        <title>Large-Scale Comparative Analyses of Tick Genomes Elucidate Their Genetic Diversity and Vector Capacities.</title>
        <authorList>
            <consortium name="Tick Genome and Microbiome Consortium (TIGMIC)"/>
            <person name="Jia N."/>
            <person name="Wang J."/>
            <person name="Shi W."/>
            <person name="Du L."/>
            <person name="Sun Y."/>
            <person name="Zhan W."/>
            <person name="Jiang J.F."/>
            <person name="Wang Q."/>
            <person name="Zhang B."/>
            <person name="Ji P."/>
            <person name="Bell-Sakyi L."/>
            <person name="Cui X.M."/>
            <person name="Yuan T.T."/>
            <person name="Jiang B.G."/>
            <person name="Yang W.F."/>
            <person name="Lam T.T."/>
            <person name="Chang Q.C."/>
            <person name="Ding S.J."/>
            <person name="Wang X.J."/>
            <person name="Zhu J.G."/>
            <person name="Ruan X.D."/>
            <person name="Zhao L."/>
            <person name="Wei J.T."/>
            <person name="Ye R.Z."/>
            <person name="Que T.C."/>
            <person name="Du C.H."/>
            <person name="Zhou Y.H."/>
            <person name="Cheng J.X."/>
            <person name="Dai P.F."/>
            <person name="Guo W.B."/>
            <person name="Han X.H."/>
            <person name="Huang E.J."/>
            <person name="Li L.F."/>
            <person name="Wei W."/>
            <person name="Gao Y.C."/>
            <person name="Liu J.Z."/>
            <person name="Shao H.Z."/>
            <person name="Wang X."/>
            <person name="Wang C.C."/>
            <person name="Yang T.C."/>
            <person name="Huo Q.B."/>
            <person name="Li W."/>
            <person name="Chen H.Y."/>
            <person name="Chen S.E."/>
            <person name="Zhou L.G."/>
            <person name="Ni X.B."/>
            <person name="Tian J.H."/>
            <person name="Sheng Y."/>
            <person name="Liu T."/>
            <person name="Pan Y.S."/>
            <person name="Xia L.Y."/>
            <person name="Li J."/>
            <person name="Zhao F."/>
            <person name="Cao W.C."/>
        </authorList>
    </citation>
    <scope>NUCLEOTIDE SEQUENCE</scope>
    <source>
        <strain evidence="5">Rsan-2018</strain>
    </source>
</reference>
<evidence type="ECO:0000256" key="2">
    <source>
        <dbReference type="ARBA" id="ARBA00023157"/>
    </source>
</evidence>
<sequence length="164" mass="17528">MGLHHMTWLKDGKDLEKNDRVSVSAHFSGGVTLHIANLRPEDVGNYTCVARNSFGSDSFTAPLIVQDVPSIKEFKFPANLSPGDTVVVTCVIRKGIAGPFQLSWLKDDKPLEPTASLTMTSIKGGPVSTLAILDVSAEDSGNYTCVAENAAGRDRFTAYLAVTG</sequence>
<dbReference type="Pfam" id="PF07679">
    <property type="entry name" value="I-set"/>
    <property type="match status" value="2"/>
</dbReference>
<reference evidence="5" key="2">
    <citation type="submission" date="2021-09" db="EMBL/GenBank/DDBJ databases">
        <authorList>
            <person name="Jia N."/>
            <person name="Wang J."/>
            <person name="Shi W."/>
            <person name="Du L."/>
            <person name="Sun Y."/>
            <person name="Zhan W."/>
            <person name="Jiang J."/>
            <person name="Wang Q."/>
            <person name="Zhang B."/>
            <person name="Ji P."/>
            <person name="Sakyi L.B."/>
            <person name="Cui X."/>
            <person name="Yuan T."/>
            <person name="Jiang B."/>
            <person name="Yang W."/>
            <person name="Lam T.T.-Y."/>
            <person name="Chang Q."/>
            <person name="Ding S."/>
            <person name="Wang X."/>
            <person name="Zhu J."/>
            <person name="Ruan X."/>
            <person name="Zhao L."/>
            <person name="Wei J."/>
            <person name="Que T."/>
            <person name="Du C."/>
            <person name="Cheng J."/>
            <person name="Dai P."/>
            <person name="Han X."/>
            <person name="Huang E."/>
            <person name="Gao Y."/>
            <person name="Liu J."/>
            <person name="Shao H."/>
            <person name="Ye R."/>
            <person name="Li L."/>
            <person name="Wei W."/>
            <person name="Wang X."/>
            <person name="Wang C."/>
            <person name="Huo Q."/>
            <person name="Li W."/>
            <person name="Guo W."/>
            <person name="Chen H."/>
            <person name="Chen S."/>
            <person name="Zhou L."/>
            <person name="Zhou L."/>
            <person name="Ni X."/>
            <person name="Tian J."/>
            <person name="Zhou Y."/>
            <person name="Sheng Y."/>
            <person name="Liu T."/>
            <person name="Pan Y."/>
            <person name="Xia L."/>
            <person name="Li J."/>
            <person name="Zhao F."/>
            <person name="Cao W."/>
        </authorList>
    </citation>
    <scope>NUCLEOTIDE SEQUENCE</scope>
    <source>
        <strain evidence="5">Rsan-2018</strain>
        <tissue evidence="5">Larvae</tissue>
    </source>
</reference>
<dbReference type="FunFam" id="2.60.40.10:FF:000032">
    <property type="entry name" value="palladin isoform X1"/>
    <property type="match status" value="1"/>
</dbReference>
<dbReference type="FunFam" id="2.60.40.10:FF:000333">
    <property type="entry name" value="Down syndrome cell adhesion molecule"/>
    <property type="match status" value="1"/>
</dbReference>
<dbReference type="EMBL" id="JABSTV010001246">
    <property type="protein sequence ID" value="KAH7976669.1"/>
    <property type="molecule type" value="Genomic_DNA"/>
</dbReference>
<proteinExistence type="predicted"/>
<keyword evidence="2" id="KW-1015">Disulfide bond</keyword>
<dbReference type="InterPro" id="IPR013783">
    <property type="entry name" value="Ig-like_fold"/>
</dbReference>
<evidence type="ECO:0000256" key="1">
    <source>
        <dbReference type="ARBA" id="ARBA00022729"/>
    </source>
</evidence>
<keyword evidence="6" id="KW-1185">Reference proteome</keyword>
<dbReference type="InterPro" id="IPR036179">
    <property type="entry name" value="Ig-like_dom_sf"/>
</dbReference>
<name>A0A9D4QGI5_RHISA</name>
<dbReference type="Gene3D" id="2.60.40.10">
    <property type="entry name" value="Immunoglobulins"/>
    <property type="match status" value="2"/>
</dbReference>
<dbReference type="InterPro" id="IPR003598">
    <property type="entry name" value="Ig_sub2"/>
</dbReference>
<dbReference type="PROSITE" id="PS50835">
    <property type="entry name" value="IG_LIKE"/>
    <property type="match status" value="2"/>
</dbReference>
<evidence type="ECO:0000259" key="4">
    <source>
        <dbReference type="PROSITE" id="PS50835"/>
    </source>
</evidence>
<dbReference type="VEuPathDB" id="VectorBase:RSAN_036717"/>
<organism evidence="5 6">
    <name type="scientific">Rhipicephalus sanguineus</name>
    <name type="common">Brown dog tick</name>
    <name type="synonym">Ixodes sanguineus</name>
    <dbReference type="NCBI Taxonomy" id="34632"/>
    <lineage>
        <taxon>Eukaryota</taxon>
        <taxon>Metazoa</taxon>
        <taxon>Ecdysozoa</taxon>
        <taxon>Arthropoda</taxon>
        <taxon>Chelicerata</taxon>
        <taxon>Arachnida</taxon>
        <taxon>Acari</taxon>
        <taxon>Parasitiformes</taxon>
        <taxon>Ixodida</taxon>
        <taxon>Ixodoidea</taxon>
        <taxon>Ixodidae</taxon>
        <taxon>Rhipicephalinae</taxon>
        <taxon>Rhipicephalus</taxon>
        <taxon>Rhipicephalus</taxon>
    </lineage>
</organism>
<gene>
    <name evidence="5" type="ORF">HPB52_017896</name>
</gene>
<dbReference type="InterPro" id="IPR003599">
    <property type="entry name" value="Ig_sub"/>
</dbReference>
<dbReference type="SMART" id="SM00409">
    <property type="entry name" value="IG"/>
    <property type="match status" value="2"/>
</dbReference>
<evidence type="ECO:0000313" key="6">
    <source>
        <dbReference type="Proteomes" id="UP000821837"/>
    </source>
</evidence>
<evidence type="ECO:0000313" key="5">
    <source>
        <dbReference type="EMBL" id="KAH7976669.1"/>
    </source>
</evidence>
<feature type="domain" description="Ig-like" evidence="4">
    <location>
        <begin position="69"/>
        <end position="163"/>
    </location>
</feature>